<dbReference type="InterPro" id="IPR051924">
    <property type="entry name" value="GST_Kappa/NadH"/>
</dbReference>
<dbReference type="GO" id="GO:1901170">
    <property type="term" value="P:naphthalene catabolic process"/>
    <property type="evidence" value="ECO:0007669"/>
    <property type="project" value="InterPro"/>
</dbReference>
<evidence type="ECO:0000256" key="2">
    <source>
        <dbReference type="PIRSR" id="PIRSR006386-1"/>
    </source>
</evidence>
<organism evidence="4 5">
    <name type="scientific">Caenimonas aquaedulcis</name>
    <dbReference type="NCBI Taxonomy" id="2793270"/>
    <lineage>
        <taxon>Bacteria</taxon>
        <taxon>Pseudomonadati</taxon>
        <taxon>Pseudomonadota</taxon>
        <taxon>Betaproteobacteria</taxon>
        <taxon>Burkholderiales</taxon>
        <taxon>Comamonadaceae</taxon>
        <taxon>Caenimonas</taxon>
    </lineage>
</organism>
<dbReference type="PANTHER" id="PTHR42943">
    <property type="entry name" value="GLUTATHIONE S-TRANSFERASE KAPPA"/>
    <property type="match status" value="1"/>
</dbReference>
<gene>
    <name evidence="4" type="ORF">I5803_05220</name>
</gene>
<comment type="similarity">
    <text evidence="1">Belongs to the GST superfamily. NadH family.</text>
</comment>
<keyword evidence="5" id="KW-1185">Reference proteome</keyword>
<dbReference type="Gene3D" id="3.40.30.10">
    <property type="entry name" value="Glutaredoxin"/>
    <property type="match status" value="1"/>
</dbReference>
<keyword evidence="1 4" id="KW-0413">Isomerase</keyword>
<dbReference type="EMBL" id="JADWYS010000001">
    <property type="protein sequence ID" value="MBG9387410.1"/>
    <property type="molecule type" value="Genomic_DNA"/>
</dbReference>
<comment type="catalytic activity">
    <reaction evidence="1">
        <text>2-hydroxychromene-2-carboxylate = (3E)-4-(2-hydroxyphenyl)-2-oxobut-3-enoate</text>
        <dbReference type="Rhea" id="RHEA:27401"/>
        <dbReference type="ChEBI" id="CHEBI:59350"/>
        <dbReference type="ChEBI" id="CHEBI:59353"/>
        <dbReference type="EC" id="5.99.1.4"/>
    </reaction>
</comment>
<dbReference type="InterPro" id="IPR044087">
    <property type="entry name" value="NahD-like"/>
</dbReference>
<dbReference type="GO" id="GO:0018845">
    <property type="term" value="F:2-hydroxychromene-2-carboxylate isomerase activity"/>
    <property type="evidence" value="ECO:0007669"/>
    <property type="project" value="UniProtKB-UniRule"/>
</dbReference>
<dbReference type="GO" id="GO:0004364">
    <property type="term" value="F:glutathione transferase activity"/>
    <property type="evidence" value="ECO:0007669"/>
    <property type="project" value="TreeGrafter"/>
</dbReference>
<dbReference type="SUPFAM" id="SSF52833">
    <property type="entry name" value="Thioredoxin-like"/>
    <property type="match status" value="1"/>
</dbReference>
<dbReference type="GO" id="GO:0006749">
    <property type="term" value="P:glutathione metabolic process"/>
    <property type="evidence" value="ECO:0007669"/>
    <property type="project" value="TreeGrafter"/>
</dbReference>
<dbReference type="Proteomes" id="UP000651050">
    <property type="component" value="Unassembled WGS sequence"/>
</dbReference>
<feature type="active site" description="Nucleophile" evidence="2">
    <location>
        <position position="14"/>
    </location>
</feature>
<evidence type="ECO:0000256" key="1">
    <source>
        <dbReference type="PIRNR" id="PIRNR006386"/>
    </source>
</evidence>
<sequence length="203" mass="22326">MEASPVHFYFDFISPYGWLASMRIEEIAARHGRRVEWHAMLLGVAVMKVMGLKPLLDTPLKGDYVRRDVARHFRRLGFEPARAAGDPAMDPLPAARAFHWVKQRHPELAGAFARAVYDAYWRGGKDLSTAQALVSIALPDGIDASALRAAIGSDEARQLLRQAVEASLAAGIFGSPTVVVDGESFWGVDRLGDVDEWLGRGGW</sequence>
<evidence type="ECO:0000313" key="5">
    <source>
        <dbReference type="Proteomes" id="UP000651050"/>
    </source>
</evidence>
<dbReference type="InterPro" id="IPR036249">
    <property type="entry name" value="Thioredoxin-like_sf"/>
</dbReference>
<name>A0A931MGL5_9BURK</name>
<reference evidence="4" key="1">
    <citation type="submission" date="2020-11" db="EMBL/GenBank/DDBJ databases">
        <title>Bacterial whole genome sequence for Caenimonas sp. DR4.4.</title>
        <authorList>
            <person name="Le V."/>
            <person name="Ko S.-R."/>
            <person name="Ahn C.-Y."/>
            <person name="Oh H.-M."/>
        </authorList>
    </citation>
    <scope>NUCLEOTIDE SEQUENCE</scope>
    <source>
        <strain evidence="4">DR4.4</strain>
    </source>
</reference>
<dbReference type="GO" id="GO:0004602">
    <property type="term" value="F:glutathione peroxidase activity"/>
    <property type="evidence" value="ECO:0007669"/>
    <property type="project" value="TreeGrafter"/>
</dbReference>
<dbReference type="PANTHER" id="PTHR42943:SF2">
    <property type="entry name" value="GLUTATHIONE S-TRANSFERASE KAPPA 1"/>
    <property type="match status" value="1"/>
</dbReference>
<dbReference type="CDD" id="cd03022">
    <property type="entry name" value="DsbA_HCCA_Iso"/>
    <property type="match status" value="1"/>
</dbReference>
<proteinExistence type="inferred from homology"/>
<feature type="domain" description="DSBA-like thioredoxin" evidence="3">
    <location>
        <begin position="6"/>
        <end position="194"/>
    </location>
</feature>
<dbReference type="InterPro" id="IPR001853">
    <property type="entry name" value="DSBA-like_thioredoxin_dom"/>
</dbReference>
<comment type="caution">
    <text evidence="4">The sequence shown here is derived from an EMBL/GenBank/DDBJ whole genome shotgun (WGS) entry which is preliminary data.</text>
</comment>
<dbReference type="RefSeq" id="WP_196985334.1">
    <property type="nucleotide sequence ID" value="NZ_JADWYS010000001.1"/>
</dbReference>
<dbReference type="AlphaFoldDB" id="A0A931MGL5"/>
<protein>
    <recommendedName>
        <fullName evidence="1">2-hydroxychromene-2-carboxylate isomerase</fullName>
        <ecNumber evidence="1">5.99.1.4</ecNumber>
    </recommendedName>
</protein>
<accession>A0A931MGL5</accession>
<evidence type="ECO:0000259" key="3">
    <source>
        <dbReference type="Pfam" id="PF01323"/>
    </source>
</evidence>
<dbReference type="InterPro" id="IPR014440">
    <property type="entry name" value="HCCAis_GSTk"/>
</dbReference>
<dbReference type="PIRSF" id="PIRSF006386">
    <property type="entry name" value="HCCAis_GSTk"/>
    <property type="match status" value="1"/>
</dbReference>
<evidence type="ECO:0000313" key="4">
    <source>
        <dbReference type="EMBL" id="MBG9387410.1"/>
    </source>
</evidence>
<dbReference type="Pfam" id="PF01323">
    <property type="entry name" value="DSBA"/>
    <property type="match status" value="1"/>
</dbReference>
<dbReference type="EC" id="5.99.1.4" evidence="1"/>